<dbReference type="EMBL" id="JAEVHI010000001">
    <property type="protein sequence ID" value="KAG5302570.1"/>
    <property type="molecule type" value="Genomic_DNA"/>
</dbReference>
<protein>
    <submittedName>
        <fullName evidence="1">Uncharacterized protein</fullName>
    </submittedName>
</protein>
<organism evidence="1 2">
    <name type="scientific">Ajellomyces capsulatus</name>
    <name type="common">Darling's disease fungus</name>
    <name type="synonym">Histoplasma capsulatum</name>
    <dbReference type="NCBI Taxonomy" id="5037"/>
    <lineage>
        <taxon>Eukaryota</taxon>
        <taxon>Fungi</taxon>
        <taxon>Dikarya</taxon>
        <taxon>Ascomycota</taxon>
        <taxon>Pezizomycotina</taxon>
        <taxon>Eurotiomycetes</taxon>
        <taxon>Eurotiomycetidae</taxon>
        <taxon>Onygenales</taxon>
        <taxon>Ajellomycetaceae</taxon>
        <taxon>Histoplasma</taxon>
    </lineage>
</organism>
<reference evidence="1 2" key="1">
    <citation type="submission" date="2021-01" db="EMBL/GenBank/DDBJ databases">
        <title>Chromosome-level genome assembly of a human fungal pathogen reveals clustering of transcriptionally co-regulated genes.</title>
        <authorList>
            <person name="Voorhies M."/>
            <person name="Cohen S."/>
            <person name="Shea T.P."/>
            <person name="Petrus S."/>
            <person name="Munoz J.F."/>
            <person name="Poplawski S."/>
            <person name="Goldman W.E."/>
            <person name="Michael T."/>
            <person name="Cuomo C.A."/>
            <person name="Sil A."/>
            <person name="Beyhan S."/>
        </authorList>
    </citation>
    <scope>NUCLEOTIDE SEQUENCE [LARGE SCALE GENOMIC DNA]</scope>
    <source>
        <strain evidence="1 2">G184AR</strain>
    </source>
</reference>
<comment type="caution">
    <text evidence="1">The sequence shown here is derived from an EMBL/GenBank/DDBJ whole genome shotgun (WGS) entry which is preliminary data.</text>
</comment>
<sequence>MRNCYTHALFTNTSFFLADFQFLLSGNWSNPTLECICRALIIICSRSMKHGPPLQPYSSSIGPWSEQVSLSSVGGWPSF</sequence>
<dbReference type="Proteomes" id="UP000670092">
    <property type="component" value="Unassembled WGS sequence"/>
</dbReference>
<dbReference type="VEuPathDB" id="FungiDB:I7I52_00253"/>
<gene>
    <name evidence="1" type="ORF">I7I52_00253</name>
</gene>
<name>A0A8H8D5H4_AJECA</name>
<dbReference type="AlphaFoldDB" id="A0A8H8D5H4"/>
<proteinExistence type="predicted"/>
<evidence type="ECO:0000313" key="1">
    <source>
        <dbReference type="EMBL" id="KAG5302570.1"/>
    </source>
</evidence>
<accession>A0A8H8D5H4</accession>
<evidence type="ECO:0000313" key="2">
    <source>
        <dbReference type="Proteomes" id="UP000670092"/>
    </source>
</evidence>